<keyword evidence="2" id="KW-0732">Signal</keyword>
<dbReference type="EMBL" id="AP021857">
    <property type="protein sequence ID" value="BBO19416.1"/>
    <property type="molecule type" value="Genomic_DNA"/>
</dbReference>
<dbReference type="Proteomes" id="UP000662914">
    <property type="component" value="Chromosome"/>
</dbReference>
<name>A0A809RT82_9PROT</name>
<gene>
    <name evidence="3" type="ORF">DSYM_01150</name>
</gene>
<protein>
    <submittedName>
        <fullName evidence="3">Uncharacterized protein</fullName>
    </submittedName>
</protein>
<sequence>MSSIRLFGPHGIREPRRFAQTASAIVFALLASATSASAQGAQPVTLSFTQATQKSIQSSTVWQVRAPTGSQIVIKASPDLAKQTKKISLKYAVSGTGWQESLFPPGPTELSLNAGGMAAASLKFAVSSQWGVQACYAWTPPGSNQKADACTDRVYFEGVDPLKTGAEKLITFYFQPPASASAKQPGAVVAQPSGQELRLRVAKDVLMRSTTKKFRLVWTPGGAASLPASEAQPPGQVGFSFSGTEKLGDIKIDMMMNDWGEIVVPLDFGPHKNKPSWSLKACTEVDWSGEICSSTRQIELVQTPVIKMSDQPKDPKIDPNQKLPPPPSPGGQGGGGGGGGQGGRAGGMPAGGGNVLAPPPLLGAPAAVPSQPNPALPPAAVRQGSVPSPILAPARTPAEAGGMAPATDIPGCVPLTGSPGQYSCGTREAQAACERQRAAGALGIRACNAIAEGRRR</sequence>
<feature type="compositionally biased region" description="Basic and acidic residues" evidence="1">
    <location>
        <begin position="310"/>
        <end position="319"/>
    </location>
</feature>
<evidence type="ECO:0000256" key="2">
    <source>
        <dbReference type="SAM" id="SignalP"/>
    </source>
</evidence>
<evidence type="ECO:0000256" key="1">
    <source>
        <dbReference type="SAM" id="MobiDB-lite"/>
    </source>
</evidence>
<reference evidence="3" key="1">
    <citation type="journal article" name="DNA Res.">
        <title>The physiological potential of anammox bacteria as revealed by their core genome structure.</title>
        <authorList>
            <person name="Okubo T."/>
            <person name="Toyoda A."/>
            <person name="Fukuhara K."/>
            <person name="Uchiyama I."/>
            <person name="Harigaya Y."/>
            <person name="Kuroiwa M."/>
            <person name="Suzuki T."/>
            <person name="Murakami Y."/>
            <person name="Suwa Y."/>
            <person name="Takami H."/>
        </authorList>
    </citation>
    <scope>NUCLEOTIDE SEQUENCE</scope>
    <source>
        <strain evidence="3">317325-3</strain>
    </source>
</reference>
<dbReference type="AlphaFoldDB" id="A0A809RT82"/>
<evidence type="ECO:0000313" key="3">
    <source>
        <dbReference type="EMBL" id="BBO19416.1"/>
    </source>
</evidence>
<feature type="signal peptide" evidence="2">
    <location>
        <begin position="1"/>
        <end position="38"/>
    </location>
</feature>
<feature type="chain" id="PRO_5035244656" evidence="2">
    <location>
        <begin position="39"/>
        <end position="456"/>
    </location>
</feature>
<feature type="region of interest" description="Disordered" evidence="1">
    <location>
        <begin position="303"/>
        <end position="403"/>
    </location>
</feature>
<evidence type="ECO:0000313" key="4">
    <source>
        <dbReference type="Proteomes" id="UP000662914"/>
    </source>
</evidence>
<dbReference type="KEGG" id="ddz:DSYM_01150"/>
<accession>A0A809RT82</accession>
<organism evidence="3 4">
    <name type="scientific">Candidatus Desulfobacillus denitrificans</name>
    <dbReference type="NCBI Taxonomy" id="2608985"/>
    <lineage>
        <taxon>Bacteria</taxon>
        <taxon>Pseudomonadati</taxon>
        <taxon>Pseudomonadota</taxon>
        <taxon>Betaproteobacteria</taxon>
        <taxon>Candidatus Desulfobacillus</taxon>
    </lineage>
</organism>
<feature type="compositionally biased region" description="Gly residues" evidence="1">
    <location>
        <begin position="330"/>
        <end position="354"/>
    </location>
</feature>
<proteinExistence type="predicted"/>